<dbReference type="CDD" id="cd06261">
    <property type="entry name" value="TM_PBP2"/>
    <property type="match status" value="1"/>
</dbReference>
<feature type="transmembrane region" description="Helical" evidence="9">
    <location>
        <begin position="152"/>
        <end position="181"/>
    </location>
</feature>
<accession>A0AAQ0HFE5</accession>
<comment type="similarity">
    <text evidence="9">Belongs to the binding-protein-dependent transport system permease family.</text>
</comment>
<gene>
    <name evidence="11" type="ORF">ATH84_102961</name>
</gene>
<feature type="transmembrane region" description="Helical" evidence="9">
    <location>
        <begin position="250"/>
        <end position="272"/>
    </location>
</feature>
<dbReference type="Gene3D" id="1.10.3720.10">
    <property type="entry name" value="MetI-like"/>
    <property type="match status" value="2"/>
</dbReference>
<keyword evidence="5" id="KW-0571">Peptide transport</keyword>
<dbReference type="PANTHER" id="PTHR43386">
    <property type="entry name" value="OLIGOPEPTIDE TRANSPORT SYSTEM PERMEASE PROTEIN APPC"/>
    <property type="match status" value="1"/>
</dbReference>
<evidence type="ECO:0000256" key="6">
    <source>
        <dbReference type="ARBA" id="ARBA00022927"/>
    </source>
</evidence>
<feature type="transmembrane region" description="Helical" evidence="9">
    <location>
        <begin position="394"/>
        <end position="418"/>
    </location>
</feature>
<feature type="transmembrane region" description="Helical" evidence="9">
    <location>
        <begin position="292"/>
        <end position="320"/>
    </location>
</feature>
<comment type="caution">
    <text evidence="11">The sequence shown here is derived from an EMBL/GenBank/DDBJ whole genome shotgun (WGS) entry which is preliminary data.</text>
</comment>
<feature type="transmembrane region" description="Helical" evidence="9">
    <location>
        <begin position="486"/>
        <end position="504"/>
    </location>
</feature>
<evidence type="ECO:0000313" key="12">
    <source>
        <dbReference type="Proteomes" id="UP000256794"/>
    </source>
</evidence>
<comment type="subcellular location">
    <subcellularLocation>
        <location evidence="1 9">Cell membrane</location>
        <topology evidence="1 9">Multi-pass membrane protein</topology>
    </subcellularLocation>
</comment>
<feature type="transmembrane region" description="Helical" evidence="9">
    <location>
        <begin position="20"/>
        <end position="43"/>
    </location>
</feature>
<dbReference type="PROSITE" id="PS50928">
    <property type="entry name" value="ABC_TM1"/>
    <property type="match status" value="1"/>
</dbReference>
<evidence type="ECO:0000256" key="9">
    <source>
        <dbReference type="RuleBase" id="RU363032"/>
    </source>
</evidence>
<dbReference type="InterPro" id="IPR035906">
    <property type="entry name" value="MetI-like_sf"/>
</dbReference>
<evidence type="ECO:0000256" key="7">
    <source>
        <dbReference type="ARBA" id="ARBA00022989"/>
    </source>
</evidence>
<keyword evidence="12" id="KW-1185">Reference proteome</keyword>
<feature type="transmembrane region" description="Helical" evidence="9">
    <location>
        <begin position="516"/>
        <end position="537"/>
    </location>
</feature>
<evidence type="ECO:0000256" key="2">
    <source>
        <dbReference type="ARBA" id="ARBA00022448"/>
    </source>
</evidence>
<feature type="transmembrane region" description="Helical" evidence="9">
    <location>
        <begin position="193"/>
        <end position="213"/>
    </location>
</feature>
<evidence type="ECO:0000313" key="11">
    <source>
        <dbReference type="EMBL" id="REG38969.1"/>
    </source>
</evidence>
<feature type="transmembrane region" description="Helical" evidence="9">
    <location>
        <begin position="118"/>
        <end position="140"/>
    </location>
</feature>
<evidence type="ECO:0000256" key="3">
    <source>
        <dbReference type="ARBA" id="ARBA00022475"/>
    </source>
</evidence>
<dbReference type="GO" id="GO:0015031">
    <property type="term" value="P:protein transport"/>
    <property type="evidence" value="ECO:0007669"/>
    <property type="project" value="UniProtKB-KW"/>
</dbReference>
<reference evidence="11 12" key="1">
    <citation type="submission" date="2018-08" db="EMBL/GenBank/DDBJ databases">
        <title>Genomic Encyclopedia of Archaeal and Bacterial Type Strains, Phase II (KMG-II): from individual species to whole genera.</title>
        <authorList>
            <person name="Goeker M."/>
        </authorList>
    </citation>
    <scope>NUCLEOTIDE SEQUENCE [LARGE SCALE GENOMIC DNA]</scope>
    <source>
        <strain evidence="11 12">DSM 582</strain>
    </source>
</reference>
<keyword evidence="6" id="KW-0653">Protein transport</keyword>
<feature type="transmembrane region" description="Helical" evidence="9">
    <location>
        <begin position="341"/>
        <end position="360"/>
    </location>
</feature>
<dbReference type="AlphaFoldDB" id="A0AAQ0HFE5"/>
<keyword evidence="7 9" id="KW-1133">Transmembrane helix</keyword>
<dbReference type="GO" id="GO:0015833">
    <property type="term" value="P:peptide transport"/>
    <property type="evidence" value="ECO:0007669"/>
    <property type="project" value="UniProtKB-KW"/>
</dbReference>
<dbReference type="InterPro" id="IPR050366">
    <property type="entry name" value="BP-dependent_transpt_permease"/>
</dbReference>
<dbReference type="Pfam" id="PF00528">
    <property type="entry name" value="BPD_transp_1"/>
    <property type="match status" value="2"/>
</dbReference>
<name>A0AAQ0HFE5_PARVE</name>
<sequence length="585" mass="60216">MMAGVVAPVRHGVGWRIAPFVPALSRAVTLLAVLVLVGLLPWLTDRDPALSILRARSGDQEATPEALAAIRAQLGLDQGPVSYLLHWFGGLLQGDAGTSWISGAPILPGMLKATGVSLTLMGCAILVVVPIVAAFCAPVVRSGLRGEPRRSSGAIAAAFTALPEFLLATLLLVVFAVWLGWFAPYGWTRWQDAVLPAIAMGIPAGGLLGRLFSDALAVTFSERWVATWSVAGFSQPKIVRAIIRRAMPGLLPQVGMVMIGLTGGAVAVEQVFSIPGLGRATLGAASAQDLPALQTGILILLLIAVTLGSLANLSSAALLGPALRTGALPVAMPDTAPSRRALIVPVLAFALLVALVLAGLPRDPFTSAHLRLEAPSLALPLGADGMGRDVLARVAHGAVSTISMAVITTFLALCIGLVAGTAPRLMAGPIEITKATPPVIAGLVVAALMGPSSGGAMIAVLAVGWAPLAAHVAALVTQARAQPHVQMAPLLGVGPLRLALRYILPAVFGPVLRHATLRLPGIALALAALGFLGLGARPPTPEWGLVLAEGMPYLERAPWAVFIPALALVLLAVLAVSLANLERRR</sequence>
<feature type="transmembrane region" description="Helical" evidence="9">
    <location>
        <begin position="439"/>
        <end position="466"/>
    </location>
</feature>
<keyword evidence="8 9" id="KW-0472">Membrane</keyword>
<keyword evidence="4 9" id="KW-0812">Transmembrane</keyword>
<proteinExistence type="inferred from homology"/>
<organism evidence="11 12">
    <name type="scientific">Paracoccus versutus</name>
    <name type="common">Thiobacillus versutus</name>
    <dbReference type="NCBI Taxonomy" id="34007"/>
    <lineage>
        <taxon>Bacteria</taxon>
        <taxon>Pseudomonadati</taxon>
        <taxon>Pseudomonadota</taxon>
        <taxon>Alphaproteobacteria</taxon>
        <taxon>Rhodobacterales</taxon>
        <taxon>Paracoccaceae</taxon>
        <taxon>Paracoccus</taxon>
    </lineage>
</organism>
<dbReference type="GO" id="GO:0055085">
    <property type="term" value="P:transmembrane transport"/>
    <property type="evidence" value="ECO:0007669"/>
    <property type="project" value="InterPro"/>
</dbReference>
<dbReference type="SUPFAM" id="SSF161098">
    <property type="entry name" value="MetI-like"/>
    <property type="match status" value="1"/>
</dbReference>
<evidence type="ECO:0000256" key="8">
    <source>
        <dbReference type="ARBA" id="ARBA00023136"/>
    </source>
</evidence>
<dbReference type="GO" id="GO:0005886">
    <property type="term" value="C:plasma membrane"/>
    <property type="evidence" value="ECO:0007669"/>
    <property type="project" value="UniProtKB-SubCell"/>
</dbReference>
<keyword evidence="2 9" id="KW-0813">Transport</keyword>
<dbReference type="Proteomes" id="UP000256794">
    <property type="component" value="Unassembled WGS sequence"/>
</dbReference>
<feature type="domain" description="ABC transmembrane type-1" evidence="10">
    <location>
        <begin position="394"/>
        <end position="580"/>
    </location>
</feature>
<evidence type="ECO:0000256" key="5">
    <source>
        <dbReference type="ARBA" id="ARBA00022856"/>
    </source>
</evidence>
<dbReference type="InterPro" id="IPR000515">
    <property type="entry name" value="MetI-like"/>
</dbReference>
<keyword evidence="3" id="KW-1003">Cell membrane</keyword>
<dbReference type="EMBL" id="QUMX01000029">
    <property type="protein sequence ID" value="REG38969.1"/>
    <property type="molecule type" value="Genomic_DNA"/>
</dbReference>
<dbReference type="PANTHER" id="PTHR43386:SF1">
    <property type="entry name" value="D,D-DIPEPTIDE TRANSPORT SYSTEM PERMEASE PROTEIN DDPC-RELATED"/>
    <property type="match status" value="1"/>
</dbReference>
<protein>
    <submittedName>
        <fullName evidence="11">Peptide/nickel transport system permease protein</fullName>
    </submittedName>
</protein>
<feature type="transmembrane region" description="Helical" evidence="9">
    <location>
        <begin position="557"/>
        <end position="581"/>
    </location>
</feature>
<evidence type="ECO:0000256" key="1">
    <source>
        <dbReference type="ARBA" id="ARBA00004651"/>
    </source>
</evidence>
<evidence type="ECO:0000259" key="10">
    <source>
        <dbReference type="PROSITE" id="PS50928"/>
    </source>
</evidence>
<evidence type="ECO:0000256" key="4">
    <source>
        <dbReference type="ARBA" id="ARBA00022692"/>
    </source>
</evidence>